<dbReference type="RefSeq" id="WP_152350107.1">
    <property type="nucleotide sequence ID" value="NZ_WBSN01000005.1"/>
</dbReference>
<name>A0A7K3TH33_9BIFI</name>
<protein>
    <submittedName>
        <fullName evidence="5">GNAT family N-acetyltransferase</fullName>
    </submittedName>
</protein>
<dbReference type="AlphaFoldDB" id="A0A7K3TH33"/>
<keyword evidence="6" id="KW-1185">Reference proteome</keyword>
<dbReference type="InterPro" id="IPR016181">
    <property type="entry name" value="Acyl_CoA_acyltransferase"/>
</dbReference>
<dbReference type="PROSITE" id="PS51186">
    <property type="entry name" value="GNAT"/>
    <property type="match status" value="1"/>
</dbReference>
<dbReference type="Gene3D" id="3.40.630.30">
    <property type="match status" value="1"/>
</dbReference>
<gene>
    <name evidence="5" type="ORF">GFD22_05365</name>
</gene>
<organism evidence="5 6">
    <name type="scientific">Bifidobacterium avesanii</name>
    <dbReference type="NCBI Taxonomy" id="1798157"/>
    <lineage>
        <taxon>Bacteria</taxon>
        <taxon>Bacillati</taxon>
        <taxon>Actinomycetota</taxon>
        <taxon>Actinomycetes</taxon>
        <taxon>Bifidobacteriales</taxon>
        <taxon>Bifidobacteriaceae</taxon>
        <taxon>Bifidobacterium</taxon>
    </lineage>
</organism>
<dbReference type="OrthoDB" id="4142102at2"/>
<evidence type="ECO:0000256" key="2">
    <source>
        <dbReference type="ARBA" id="ARBA00023315"/>
    </source>
</evidence>
<evidence type="ECO:0000256" key="1">
    <source>
        <dbReference type="ARBA" id="ARBA00022679"/>
    </source>
</evidence>
<evidence type="ECO:0000259" key="4">
    <source>
        <dbReference type="PROSITE" id="PS51186"/>
    </source>
</evidence>
<dbReference type="PANTHER" id="PTHR43792">
    <property type="entry name" value="GNAT FAMILY, PUTATIVE (AFU_ORTHOLOGUE AFUA_3G00765)-RELATED-RELATED"/>
    <property type="match status" value="1"/>
</dbReference>
<dbReference type="SUPFAM" id="SSF55729">
    <property type="entry name" value="Acyl-CoA N-acyltransferases (Nat)"/>
    <property type="match status" value="1"/>
</dbReference>
<dbReference type="EMBL" id="WHZY01000006">
    <property type="protein sequence ID" value="NEG78405.1"/>
    <property type="molecule type" value="Genomic_DNA"/>
</dbReference>
<dbReference type="InterPro" id="IPR051531">
    <property type="entry name" value="N-acetyltransferase"/>
</dbReference>
<evidence type="ECO:0000313" key="5">
    <source>
        <dbReference type="EMBL" id="NEG78405.1"/>
    </source>
</evidence>
<sequence>MAKTIETGRLLLRPWKPDDAADAASLFRYASDPEIGPLCGWPPHTSVEESRNVIGTVFAVENNWAVTVKGGAASDGDDGPIGCIELKPLRHVTGSIRSDCERYLGGNALELGYWLGRPFWGLGYMSEALRAVIDYAFDALHVDAVWGAHYTENARSGRVMEKCGMRMAGGSKHDYFSLIDEYHDEFFRIVTAEEWRAA</sequence>
<evidence type="ECO:0000313" key="6">
    <source>
        <dbReference type="Proteomes" id="UP000469763"/>
    </source>
</evidence>
<reference evidence="5 6" key="1">
    <citation type="submission" date="2019-10" db="EMBL/GenBank/DDBJ databases">
        <title>Bifidobacterium from non-human primates.</title>
        <authorList>
            <person name="Modesto M."/>
        </authorList>
    </citation>
    <scope>NUCLEOTIDE SEQUENCE [LARGE SCALE GENOMIC DNA]</scope>
    <source>
        <strain evidence="5 6">TREC</strain>
    </source>
</reference>
<proteinExistence type="inferred from homology"/>
<evidence type="ECO:0000256" key="3">
    <source>
        <dbReference type="ARBA" id="ARBA00038502"/>
    </source>
</evidence>
<keyword evidence="1 5" id="KW-0808">Transferase</keyword>
<dbReference type="GO" id="GO:0008999">
    <property type="term" value="F:protein-N-terminal-alanine acetyltransferase activity"/>
    <property type="evidence" value="ECO:0007669"/>
    <property type="project" value="TreeGrafter"/>
</dbReference>
<dbReference type="GO" id="GO:0005737">
    <property type="term" value="C:cytoplasm"/>
    <property type="evidence" value="ECO:0007669"/>
    <property type="project" value="TreeGrafter"/>
</dbReference>
<dbReference type="Proteomes" id="UP000469763">
    <property type="component" value="Unassembled WGS sequence"/>
</dbReference>
<comment type="caution">
    <text evidence="5">The sequence shown here is derived from an EMBL/GenBank/DDBJ whole genome shotgun (WGS) entry which is preliminary data.</text>
</comment>
<keyword evidence="2" id="KW-0012">Acyltransferase</keyword>
<dbReference type="PANTHER" id="PTHR43792:SF8">
    <property type="entry name" value="[RIBOSOMAL PROTEIN US5]-ALANINE N-ACETYLTRANSFERASE"/>
    <property type="match status" value="1"/>
</dbReference>
<feature type="domain" description="N-acetyltransferase" evidence="4">
    <location>
        <begin position="10"/>
        <end position="193"/>
    </location>
</feature>
<dbReference type="InterPro" id="IPR000182">
    <property type="entry name" value="GNAT_dom"/>
</dbReference>
<dbReference type="Pfam" id="PF13302">
    <property type="entry name" value="Acetyltransf_3"/>
    <property type="match status" value="1"/>
</dbReference>
<comment type="similarity">
    <text evidence="3">Belongs to the acetyltransferase family. RimJ subfamily.</text>
</comment>
<accession>A0A7K3TH33</accession>